<dbReference type="EMBL" id="JACAZH010000032">
    <property type="protein sequence ID" value="KAF7338911.1"/>
    <property type="molecule type" value="Genomic_DNA"/>
</dbReference>
<feature type="transmembrane region" description="Helical" evidence="6">
    <location>
        <begin position="139"/>
        <end position="164"/>
    </location>
</feature>
<feature type="transmembrane region" description="Helical" evidence="6">
    <location>
        <begin position="460"/>
        <end position="476"/>
    </location>
</feature>
<gene>
    <name evidence="7" type="ORF">MSAN_02214400</name>
</gene>
<evidence type="ECO:0000256" key="2">
    <source>
        <dbReference type="ARBA" id="ARBA00022692"/>
    </source>
</evidence>
<feature type="transmembrane region" description="Helical" evidence="6">
    <location>
        <begin position="342"/>
        <end position="363"/>
    </location>
</feature>
<protein>
    <recommendedName>
        <fullName evidence="9">MFS general substrate transporter</fullName>
    </recommendedName>
</protein>
<evidence type="ECO:0008006" key="9">
    <source>
        <dbReference type="Google" id="ProtNLM"/>
    </source>
</evidence>
<dbReference type="GO" id="GO:0016020">
    <property type="term" value="C:membrane"/>
    <property type="evidence" value="ECO:0007669"/>
    <property type="project" value="UniProtKB-SubCell"/>
</dbReference>
<proteinExistence type="predicted"/>
<dbReference type="Gene3D" id="1.20.1250.20">
    <property type="entry name" value="MFS general substrate transporter like domains"/>
    <property type="match status" value="1"/>
</dbReference>
<evidence type="ECO:0000256" key="6">
    <source>
        <dbReference type="SAM" id="Phobius"/>
    </source>
</evidence>
<sequence length="505" mass="55837">MSSSAHETDPLLLHQPTTDRKPSFAWLIPVVALASICRGISMFTRFEHYQKTFCPDFNYSCGWFAVWLELPSITVMIQTWGVWASFVVSFISVGWWSELGDRRGRKIVLLFSIIGTVFLDLMYLVVANTRLSRDDAEDALSVGLIVEGLLGGFATYNGVIHAYAFDVASSTLSRPVLFGFIDALSFAGFAIGAIIGKFTRYNVSYLFSIIIAIINLAFIYALLPESHKQQQRTTPRRSVFKSIFSPISVFFRSGQSSKYLPLFGLAFYVYSLTSAMETSLLRFTKSYNRLPGLPPWLLLVGPRVLDLAILLCIFPALAFFWQRKHGRTRAAGLRLALTLSQNSILIAAASCVAILVFCLTIRTPTPYGEPQLLYTLFAPLYPLGAAIARPALYALGSTVFAAAGHRGEIGVLFGALSVWGELGIYMSVRRVSLSDSSFSVFIADTGVLIQYSMYTQRSDIFWLSAFFLVVTLMLLLPDPPPPLVQDEEERASQPGMDGGISEVVA</sequence>
<feature type="transmembrane region" description="Helical" evidence="6">
    <location>
        <begin position="202"/>
        <end position="223"/>
    </location>
</feature>
<evidence type="ECO:0000313" key="8">
    <source>
        <dbReference type="Proteomes" id="UP000623467"/>
    </source>
</evidence>
<organism evidence="7 8">
    <name type="scientific">Mycena sanguinolenta</name>
    <dbReference type="NCBI Taxonomy" id="230812"/>
    <lineage>
        <taxon>Eukaryota</taxon>
        <taxon>Fungi</taxon>
        <taxon>Dikarya</taxon>
        <taxon>Basidiomycota</taxon>
        <taxon>Agaricomycotina</taxon>
        <taxon>Agaricomycetes</taxon>
        <taxon>Agaricomycetidae</taxon>
        <taxon>Agaricales</taxon>
        <taxon>Marasmiineae</taxon>
        <taxon>Mycenaceae</taxon>
        <taxon>Mycena</taxon>
    </lineage>
</organism>
<evidence type="ECO:0000256" key="3">
    <source>
        <dbReference type="ARBA" id="ARBA00022989"/>
    </source>
</evidence>
<name>A0A8H6XE82_9AGAR</name>
<keyword evidence="3 6" id="KW-1133">Transmembrane helix</keyword>
<comment type="subcellular location">
    <subcellularLocation>
        <location evidence="1">Membrane</location>
        <topology evidence="1">Multi-pass membrane protein</topology>
    </subcellularLocation>
</comment>
<dbReference type="OrthoDB" id="3026777at2759"/>
<dbReference type="Proteomes" id="UP000623467">
    <property type="component" value="Unassembled WGS sequence"/>
</dbReference>
<feature type="transmembrane region" description="Helical" evidence="6">
    <location>
        <begin position="383"/>
        <end position="402"/>
    </location>
</feature>
<dbReference type="GO" id="GO:0022857">
    <property type="term" value="F:transmembrane transporter activity"/>
    <property type="evidence" value="ECO:0007669"/>
    <property type="project" value="InterPro"/>
</dbReference>
<dbReference type="InterPro" id="IPR036259">
    <property type="entry name" value="MFS_trans_sf"/>
</dbReference>
<feature type="transmembrane region" description="Helical" evidence="6">
    <location>
        <begin position="296"/>
        <end position="321"/>
    </location>
</feature>
<dbReference type="InterPro" id="IPR011701">
    <property type="entry name" value="MFS"/>
</dbReference>
<evidence type="ECO:0000256" key="4">
    <source>
        <dbReference type="ARBA" id="ARBA00023136"/>
    </source>
</evidence>
<dbReference type="SUPFAM" id="SSF103473">
    <property type="entry name" value="MFS general substrate transporter"/>
    <property type="match status" value="1"/>
</dbReference>
<reference evidence="7" key="1">
    <citation type="submission" date="2020-05" db="EMBL/GenBank/DDBJ databases">
        <title>Mycena genomes resolve the evolution of fungal bioluminescence.</title>
        <authorList>
            <person name="Tsai I.J."/>
        </authorList>
    </citation>
    <scope>NUCLEOTIDE SEQUENCE</scope>
    <source>
        <strain evidence="7">160909Yilan</strain>
    </source>
</reference>
<evidence type="ECO:0000256" key="5">
    <source>
        <dbReference type="SAM" id="MobiDB-lite"/>
    </source>
</evidence>
<dbReference type="PANTHER" id="PTHR23507:SF1">
    <property type="entry name" value="FI18259P1-RELATED"/>
    <property type="match status" value="1"/>
</dbReference>
<feature type="transmembrane region" description="Helical" evidence="6">
    <location>
        <begin position="24"/>
        <end position="43"/>
    </location>
</feature>
<keyword evidence="2 6" id="KW-0812">Transmembrane</keyword>
<dbReference type="AlphaFoldDB" id="A0A8H6XE82"/>
<dbReference type="PANTHER" id="PTHR23507">
    <property type="entry name" value="ZGC:174356"/>
    <property type="match status" value="1"/>
</dbReference>
<keyword evidence="4 6" id="KW-0472">Membrane</keyword>
<accession>A0A8H6XE82</accession>
<dbReference type="Pfam" id="PF07690">
    <property type="entry name" value="MFS_1"/>
    <property type="match status" value="1"/>
</dbReference>
<feature type="transmembrane region" description="Helical" evidence="6">
    <location>
        <begin position="73"/>
        <end position="95"/>
    </location>
</feature>
<feature type="transmembrane region" description="Helical" evidence="6">
    <location>
        <begin position="176"/>
        <end position="196"/>
    </location>
</feature>
<feature type="region of interest" description="Disordered" evidence="5">
    <location>
        <begin position="484"/>
        <end position="505"/>
    </location>
</feature>
<keyword evidence="8" id="KW-1185">Reference proteome</keyword>
<evidence type="ECO:0000313" key="7">
    <source>
        <dbReference type="EMBL" id="KAF7338911.1"/>
    </source>
</evidence>
<feature type="transmembrane region" description="Helical" evidence="6">
    <location>
        <begin position="107"/>
        <end position="127"/>
    </location>
</feature>
<feature type="transmembrane region" description="Helical" evidence="6">
    <location>
        <begin position="259"/>
        <end position="276"/>
    </location>
</feature>
<evidence type="ECO:0000256" key="1">
    <source>
        <dbReference type="ARBA" id="ARBA00004141"/>
    </source>
</evidence>
<comment type="caution">
    <text evidence="7">The sequence shown here is derived from an EMBL/GenBank/DDBJ whole genome shotgun (WGS) entry which is preliminary data.</text>
</comment>